<evidence type="ECO:0000256" key="4">
    <source>
        <dbReference type="ARBA" id="ARBA00023002"/>
    </source>
</evidence>
<dbReference type="PANTHER" id="PTHR30468">
    <property type="entry name" value="ALPHA-KETOGLUTARATE-DEPENDENT SULFONATE DIOXYGENASE"/>
    <property type="match status" value="1"/>
</dbReference>
<dbReference type="InterPro" id="IPR042098">
    <property type="entry name" value="TauD-like_sf"/>
</dbReference>
<evidence type="ECO:0000256" key="3">
    <source>
        <dbReference type="ARBA" id="ARBA00022964"/>
    </source>
</evidence>
<organism evidence="7 8">
    <name type="scientific">Rhizophlyctis rosea</name>
    <dbReference type="NCBI Taxonomy" id="64517"/>
    <lineage>
        <taxon>Eukaryota</taxon>
        <taxon>Fungi</taxon>
        <taxon>Fungi incertae sedis</taxon>
        <taxon>Chytridiomycota</taxon>
        <taxon>Chytridiomycota incertae sedis</taxon>
        <taxon>Chytridiomycetes</taxon>
        <taxon>Rhizophlyctidales</taxon>
        <taxon>Rhizophlyctidaceae</taxon>
        <taxon>Rhizophlyctis</taxon>
    </lineage>
</organism>
<dbReference type="AlphaFoldDB" id="A0AAD5S9K4"/>
<sequence>MTVSQDYRPPTGEYRSFSQYKAIEYSAYFGTEFEGVDLTQLTDQQIEDLKVILAERGVVFFRGQDNLVEEKHIELGGRLGEHHVHPSWKGPRGPIFVAETRQSWANHWHSDVSFDQETPVKYSILKMEQLPPAGGDTAWASAELAYYKLSPSLRAYLSTLTAEHDSALTFGANSSNPHTGNDFKEEFGKDKPRFPRAIHPVIRTHPITGRQAIFVNRGFTTRIVELTKSESETLLNFLYNLIDRGQEFSVRFRWSLNAVAIWDNTQTQHKAIGDFLPNDRKGFRVSTKSEKPFFDGERKAAYPALYETEGWQRVLDINPY</sequence>
<dbReference type="GO" id="GO:0016706">
    <property type="term" value="F:2-oxoglutarate-dependent dioxygenase activity"/>
    <property type="evidence" value="ECO:0007669"/>
    <property type="project" value="TreeGrafter"/>
</dbReference>
<evidence type="ECO:0000313" key="8">
    <source>
        <dbReference type="Proteomes" id="UP001212841"/>
    </source>
</evidence>
<keyword evidence="4" id="KW-0560">Oxidoreductase</keyword>
<dbReference type="GO" id="GO:0005737">
    <property type="term" value="C:cytoplasm"/>
    <property type="evidence" value="ECO:0007669"/>
    <property type="project" value="TreeGrafter"/>
</dbReference>
<dbReference type="SUPFAM" id="SSF51197">
    <property type="entry name" value="Clavaminate synthase-like"/>
    <property type="match status" value="1"/>
</dbReference>
<keyword evidence="8" id="KW-1185">Reference proteome</keyword>
<protein>
    <recommendedName>
        <fullName evidence="6">TauD/TfdA-like domain-containing protein</fullName>
    </recommendedName>
</protein>
<feature type="domain" description="TauD/TfdA-like" evidence="6">
    <location>
        <begin position="27"/>
        <end position="284"/>
    </location>
</feature>
<comment type="caution">
    <text evidence="7">The sequence shown here is derived from an EMBL/GenBank/DDBJ whole genome shotgun (WGS) entry which is preliminary data.</text>
</comment>
<keyword evidence="3" id="KW-0223">Dioxygenase</keyword>
<dbReference type="Pfam" id="PF02668">
    <property type="entry name" value="TauD"/>
    <property type="match status" value="1"/>
</dbReference>
<evidence type="ECO:0000259" key="6">
    <source>
        <dbReference type="Pfam" id="PF02668"/>
    </source>
</evidence>
<evidence type="ECO:0000256" key="5">
    <source>
        <dbReference type="ARBA" id="ARBA00023004"/>
    </source>
</evidence>
<evidence type="ECO:0000256" key="2">
    <source>
        <dbReference type="ARBA" id="ARBA00022723"/>
    </source>
</evidence>
<dbReference type="EMBL" id="JADGJD010000820">
    <property type="protein sequence ID" value="KAJ3048270.1"/>
    <property type="molecule type" value="Genomic_DNA"/>
</dbReference>
<gene>
    <name evidence="7" type="ORF">HK097_010727</name>
</gene>
<proteinExistence type="inferred from homology"/>
<dbReference type="InterPro" id="IPR051323">
    <property type="entry name" value="AtsK-like"/>
</dbReference>
<dbReference type="GO" id="GO:0046872">
    <property type="term" value="F:metal ion binding"/>
    <property type="evidence" value="ECO:0007669"/>
    <property type="project" value="UniProtKB-KW"/>
</dbReference>
<keyword evidence="2" id="KW-0479">Metal-binding</keyword>
<dbReference type="Proteomes" id="UP001212841">
    <property type="component" value="Unassembled WGS sequence"/>
</dbReference>
<dbReference type="InterPro" id="IPR003819">
    <property type="entry name" value="TauD/TfdA-like"/>
</dbReference>
<dbReference type="Gene3D" id="3.60.130.10">
    <property type="entry name" value="Clavaminate synthase-like"/>
    <property type="match status" value="1"/>
</dbReference>
<keyword evidence="5" id="KW-0408">Iron</keyword>
<evidence type="ECO:0000256" key="1">
    <source>
        <dbReference type="ARBA" id="ARBA00005896"/>
    </source>
</evidence>
<dbReference type="PANTHER" id="PTHR30468:SF1">
    <property type="entry name" value="ALPHA-KETOGLUTARATE-DEPENDENT SULFONATE DIOXYGENASE"/>
    <property type="match status" value="1"/>
</dbReference>
<reference evidence="7" key="1">
    <citation type="submission" date="2020-05" db="EMBL/GenBank/DDBJ databases">
        <title>Phylogenomic resolution of chytrid fungi.</title>
        <authorList>
            <person name="Stajich J.E."/>
            <person name="Amses K."/>
            <person name="Simmons R."/>
            <person name="Seto K."/>
            <person name="Myers J."/>
            <person name="Bonds A."/>
            <person name="Quandt C.A."/>
            <person name="Barry K."/>
            <person name="Liu P."/>
            <person name="Grigoriev I."/>
            <person name="Longcore J.E."/>
            <person name="James T.Y."/>
        </authorList>
    </citation>
    <scope>NUCLEOTIDE SEQUENCE</scope>
    <source>
        <strain evidence="7">JEL0318</strain>
    </source>
</reference>
<name>A0AAD5S9K4_9FUNG</name>
<comment type="similarity">
    <text evidence="1">Belongs to the TfdA dioxygenase family.</text>
</comment>
<accession>A0AAD5S9K4</accession>
<evidence type="ECO:0000313" key="7">
    <source>
        <dbReference type="EMBL" id="KAJ3048270.1"/>
    </source>
</evidence>